<dbReference type="InterPro" id="IPR011129">
    <property type="entry name" value="CSD"/>
</dbReference>
<dbReference type="Gene3D" id="2.40.50.140">
    <property type="entry name" value="Nucleic acid-binding proteins"/>
    <property type="match status" value="1"/>
</dbReference>
<dbReference type="PROSITE" id="PS51857">
    <property type="entry name" value="CSD_2"/>
    <property type="match status" value="1"/>
</dbReference>
<sequence length="83" mass="8775">MKTGIVAWYDVKLGYGFIARGAGEKDLFVHFSGLADRDARIPVAGDAVVFDIEVGLRGPKAVNARILAGPGGEPQPAAVPERR</sequence>
<gene>
    <name evidence="3" type="ORF">NRB20_74770</name>
</gene>
<dbReference type="InterPro" id="IPR002059">
    <property type="entry name" value="CSP_DNA-bd"/>
</dbReference>
<feature type="domain" description="CSD" evidence="2">
    <location>
        <begin position="1"/>
        <end position="66"/>
    </location>
</feature>
<reference evidence="3 4" key="1">
    <citation type="submission" date="2019-10" db="EMBL/GenBank/DDBJ databases">
        <title>Nocardia macrotermitis sp. nov. and Nocardia aurantia sp. nov., isolated from the gut of fungus growing-termite Macrotermes natalensis.</title>
        <authorList>
            <person name="Benndorf R."/>
            <person name="Schwitalla J."/>
            <person name="Martin K."/>
            <person name="De Beer W."/>
            <person name="Kaster A.-K."/>
            <person name="Vollmers J."/>
            <person name="Poulsen M."/>
            <person name="Beemelmanns C."/>
        </authorList>
    </citation>
    <scope>NUCLEOTIDE SEQUENCE [LARGE SCALE GENOMIC DNA]</scope>
    <source>
        <strain evidence="3 4">RB20</strain>
    </source>
</reference>
<dbReference type="CDD" id="cd04458">
    <property type="entry name" value="CSP_CDS"/>
    <property type="match status" value="1"/>
</dbReference>
<evidence type="ECO:0000256" key="1">
    <source>
        <dbReference type="RuleBase" id="RU000408"/>
    </source>
</evidence>
<dbReference type="InterPro" id="IPR019844">
    <property type="entry name" value="CSD_CS"/>
</dbReference>
<dbReference type="PANTHER" id="PTHR11544">
    <property type="entry name" value="COLD SHOCK DOMAIN CONTAINING PROTEINS"/>
    <property type="match status" value="1"/>
</dbReference>
<dbReference type="GO" id="GO:0003676">
    <property type="term" value="F:nucleic acid binding"/>
    <property type="evidence" value="ECO:0007669"/>
    <property type="project" value="InterPro"/>
</dbReference>
<comment type="subcellular location">
    <subcellularLocation>
        <location evidence="1">Cytoplasm</location>
    </subcellularLocation>
</comment>
<proteinExistence type="predicted"/>
<dbReference type="InterPro" id="IPR050181">
    <property type="entry name" value="Cold_shock_domain"/>
</dbReference>
<accession>A0A7K0DGB4</accession>
<dbReference type="PROSITE" id="PS00352">
    <property type="entry name" value="CSD_1"/>
    <property type="match status" value="1"/>
</dbReference>
<dbReference type="EMBL" id="WEGK01000032">
    <property type="protein sequence ID" value="MQY24342.1"/>
    <property type="molecule type" value="Genomic_DNA"/>
</dbReference>
<dbReference type="PRINTS" id="PR00050">
    <property type="entry name" value="COLDSHOCK"/>
</dbReference>
<dbReference type="RefSeq" id="WP_153416073.1">
    <property type="nucleotide sequence ID" value="NZ_WEGK01000032.1"/>
</dbReference>
<evidence type="ECO:0000313" key="4">
    <source>
        <dbReference type="Proteomes" id="UP000438448"/>
    </source>
</evidence>
<dbReference type="Proteomes" id="UP000438448">
    <property type="component" value="Unassembled WGS sequence"/>
</dbReference>
<evidence type="ECO:0000313" key="3">
    <source>
        <dbReference type="EMBL" id="MQY24342.1"/>
    </source>
</evidence>
<name>A0A7K0DGB4_9NOCA</name>
<keyword evidence="4" id="KW-1185">Reference proteome</keyword>
<protein>
    <recommendedName>
        <fullName evidence="2">CSD domain-containing protein</fullName>
    </recommendedName>
</protein>
<dbReference type="AlphaFoldDB" id="A0A7K0DGB4"/>
<dbReference type="SUPFAM" id="SSF50249">
    <property type="entry name" value="Nucleic acid-binding proteins"/>
    <property type="match status" value="1"/>
</dbReference>
<organism evidence="3 4">
    <name type="scientific">Nocardia macrotermitis</name>
    <dbReference type="NCBI Taxonomy" id="2585198"/>
    <lineage>
        <taxon>Bacteria</taxon>
        <taxon>Bacillati</taxon>
        <taxon>Actinomycetota</taxon>
        <taxon>Actinomycetes</taxon>
        <taxon>Mycobacteriales</taxon>
        <taxon>Nocardiaceae</taxon>
        <taxon>Nocardia</taxon>
    </lineage>
</organism>
<comment type="caution">
    <text evidence="3">The sequence shown here is derived from an EMBL/GenBank/DDBJ whole genome shotgun (WGS) entry which is preliminary data.</text>
</comment>
<dbReference type="SMART" id="SM00357">
    <property type="entry name" value="CSP"/>
    <property type="match status" value="1"/>
</dbReference>
<dbReference type="Pfam" id="PF00313">
    <property type="entry name" value="CSD"/>
    <property type="match status" value="1"/>
</dbReference>
<dbReference type="OrthoDB" id="7477356at2"/>
<evidence type="ECO:0000259" key="2">
    <source>
        <dbReference type="PROSITE" id="PS51857"/>
    </source>
</evidence>
<dbReference type="InterPro" id="IPR012340">
    <property type="entry name" value="NA-bd_OB-fold"/>
</dbReference>
<dbReference type="GO" id="GO:0005737">
    <property type="term" value="C:cytoplasm"/>
    <property type="evidence" value="ECO:0007669"/>
    <property type="project" value="UniProtKB-SubCell"/>
</dbReference>